<keyword evidence="6" id="KW-1185">Reference proteome</keyword>
<sequence>MQLSAVNKWLNSLGFRHSSRVLVVLAGVTAPALVATHVNAEEVERPSIWVKNADRQPILDKIQTQPWAASLFNELQERVAPLASEKTKARKKNLEQLPLIWFDDRSLPPTLPKFRMKGGGSKQQLTAVIKALQDGVDCGVMYYLTQQSSYAACGADILYTYINALKSMELQKKGPMNSGWMFPTDHLYEARVIGAQLPIIYDFVYPYLKSGGKVYDLASGELASFDFDDAQNTFKTYIWLALNRGLLDSNWPVLESSSLVHNILALDNKKAIQANLPYYTHQNTSHQASLKMVAKQFAKEGDIWPESLGYSRHVAAFSIYLMTLLDRYDPALGLGATHPNIPAAYMSYYNLKFPNEEYPFFGDGHRSYTIEYPAFEMAYLLARLNNNQQQAEQFGDYLASSLKAGVYDRGHLEERRYRASPYYTPTQLLWYTDTIEGSTNLDVAPPRPRTKRLEFAGMTIQRNTHFDNPVEDSLMAFIAGGSYIHGHASGMDMELYGQGHVLGIDGGKGTYRTDIHENYYRLFAAHNSVISNGASASHGGWINMGISKVESVVTEPAFGEPGVSPNHSFTTSSFDDKYNLVAPATHQRTLALIKVSDTQGYYLDIFKAKSDTENQYHDYVYHNIGDALSVTSNGKKVVMKNDADRYQASAKLPWVEHKKYRHPGWHFFDKVKTYPATADSLEATFTAAKLGDKTIAMRALIPAGVTQDITQALAPKAYGAAPPYNKAPLPTLVLRKQGEAWSQPFVVAYESATEGEKYAVQQVERLEENGQFRGVKVTLRVAGEVLTQYVIAQDTIDDQFSAPELGIDFQGRFAVITINADNRVKELYLGSGQSLSYNGTTLTPPNGTSSAYRAY</sequence>
<dbReference type="InterPro" id="IPR008929">
    <property type="entry name" value="Chondroitin_lyas"/>
</dbReference>
<feature type="domain" description="Endo-acting ulvan lyase 2nd" evidence="4">
    <location>
        <begin position="300"/>
        <end position="439"/>
    </location>
</feature>
<evidence type="ECO:0000259" key="2">
    <source>
        <dbReference type="Pfam" id="PF07940"/>
    </source>
</evidence>
<evidence type="ECO:0000259" key="4">
    <source>
        <dbReference type="Pfam" id="PF26377"/>
    </source>
</evidence>
<dbReference type="SUPFAM" id="SSF48230">
    <property type="entry name" value="Chondroitin AC/alginate lyase"/>
    <property type="match status" value="1"/>
</dbReference>
<dbReference type="OrthoDB" id="8732671at2"/>
<evidence type="ECO:0000313" key="6">
    <source>
        <dbReference type="Proteomes" id="UP000256561"/>
    </source>
</evidence>
<feature type="domain" description="Endo-acting ulvan lyase C-terminal" evidence="3">
    <location>
        <begin position="760"/>
        <end position="853"/>
    </location>
</feature>
<dbReference type="Gene3D" id="2.70.98.70">
    <property type="match status" value="1"/>
</dbReference>
<dbReference type="RefSeq" id="WP_115594398.1">
    <property type="nucleotide sequence ID" value="NZ_QRHA01000014.1"/>
</dbReference>
<evidence type="ECO:0000259" key="3">
    <source>
        <dbReference type="Pfam" id="PF26374"/>
    </source>
</evidence>
<dbReference type="EMBL" id="QRHA01000014">
    <property type="protein sequence ID" value="RDV24148.1"/>
    <property type="molecule type" value="Genomic_DNA"/>
</dbReference>
<comment type="caution">
    <text evidence="5">The sequence shown here is derived from an EMBL/GenBank/DDBJ whole genome shotgun (WGS) entry which is preliminary data.</text>
</comment>
<gene>
    <name evidence="5" type="ORF">DXV75_15795</name>
</gene>
<accession>A0A3D8M3F3</accession>
<dbReference type="InterPro" id="IPR012480">
    <property type="entry name" value="Hepar_II_III_C"/>
</dbReference>
<evidence type="ECO:0000256" key="1">
    <source>
        <dbReference type="ARBA" id="ARBA00004196"/>
    </source>
</evidence>
<evidence type="ECO:0008006" key="7">
    <source>
        <dbReference type="Google" id="ProtNLM"/>
    </source>
</evidence>
<dbReference type="InterPro" id="IPR058848">
    <property type="entry name" value="Ulvan_lyase_C"/>
</dbReference>
<proteinExistence type="predicted"/>
<dbReference type="Pfam" id="PF26374">
    <property type="entry name" value="Ulvan_lyaseC"/>
    <property type="match status" value="1"/>
</dbReference>
<protein>
    <recommendedName>
        <fullName evidence="7">Heparinase</fullName>
    </recommendedName>
</protein>
<dbReference type="Proteomes" id="UP000256561">
    <property type="component" value="Unassembled WGS sequence"/>
</dbReference>
<organism evidence="5 6">
    <name type="scientific">Alteromonas aestuariivivens</name>
    <dbReference type="NCBI Taxonomy" id="1938339"/>
    <lineage>
        <taxon>Bacteria</taxon>
        <taxon>Pseudomonadati</taxon>
        <taxon>Pseudomonadota</taxon>
        <taxon>Gammaproteobacteria</taxon>
        <taxon>Alteromonadales</taxon>
        <taxon>Alteromonadaceae</taxon>
        <taxon>Alteromonas/Salinimonas group</taxon>
        <taxon>Alteromonas</taxon>
    </lineage>
</organism>
<name>A0A3D8M3F3_9ALTE</name>
<dbReference type="InterPro" id="IPR058849">
    <property type="entry name" value="Ulvan_lyase_2nd"/>
</dbReference>
<dbReference type="GO" id="GO:0016829">
    <property type="term" value="F:lyase activity"/>
    <property type="evidence" value="ECO:0007669"/>
    <property type="project" value="InterPro"/>
</dbReference>
<dbReference type="GO" id="GO:0030313">
    <property type="term" value="C:cell envelope"/>
    <property type="evidence" value="ECO:0007669"/>
    <property type="project" value="UniProtKB-SubCell"/>
</dbReference>
<evidence type="ECO:0000313" key="5">
    <source>
        <dbReference type="EMBL" id="RDV24148.1"/>
    </source>
</evidence>
<comment type="subcellular location">
    <subcellularLocation>
        <location evidence="1">Cell envelope</location>
    </subcellularLocation>
</comment>
<reference evidence="6" key="1">
    <citation type="submission" date="2018-08" db="EMBL/GenBank/DDBJ databases">
        <authorList>
            <person name="Zhang J."/>
            <person name="Du Z.-J."/>
        </authorList>
    </citation>
    <scope>NUCLEOTIDE SEQUENCE [LARGE SCALE GENOMIC DNA]</scope>
    <source>
        <strain evidence="6">KCTC 52655</strain>
    </source>
</reference>
<feature type="domain" description="Heparinase II/III-like C-terminal" evidence="2">
    <location>
        <begin position="483"/>
        <end position="623"/>
    </location>
</feature>
<dbReference type="Pfam" id="PF07940">
    <property type="entry name" value="Hepar_II_III_C"/>
    <property type="match status" value="1"/>
</dbReference>
<dbReference type="AlphaFoldDB" id="A0A3D8M3F3"/>
<dbReference type="Gene3D" id="1.50.10.100">
    <property type="entry name" value="Chondroitin AC/alginate lyase"/>
    <property type="match status" value="1"/>
</dbReference>
<dbReference type="Pfam" id="PF26377">
    <property type="entry name" value="Ulvan_lyase_2nd"/>
    <property type="match status" value="1"/>
</dbReference>